<name>A0ABY1KG80_9BACL</name>
<comment type="caution">
    <text evidence="1">The sequence shown here is derived from an EMBL/GenBank/DDBJ whole genome shotgun (WGS) entry which is preliminary data.</text>
</comment>
<dbReference type="RefSeq" id="WP_068590923.1">
    <property type="nucleotide sequence ID" value="NZ_FTNK01000033.1"/>
</dbReference>
<evidence type="ECO:0000313" key="2">
    <source>
        <dbReference type="Proteomes" id="UP000186666"/>
    </source>
</evidence>
<sequence>MKRLLLVIALLLICLCTYLGYLYLREDDSSKSIVEAIEKARGDNYVNYIIHQQPVNNGMMVFFLRNFNDGQIQVLSGFVKKTRQGWKWSYGGSFGATNVRLDLSPEEAKGESFYSSYFPSTTGTEYDSPFPMIYGVILNPDISRIVVRDYITGLERQTDVVEINKHFKLFYVLIDDAQGKKFDIIAYDHDGGILRTETIDQGLQAQSGTSTVK</sequence>
<organism evidence="1 2">
    <name type="scientific">Paenibacillus macquariensis</name>
    <dbReference type="NCBI Taxonomy" id="948756"/>
    <lineage>
        <taxon>Bacteria</taxon>
        <taxon>Bacillati</taxon>
        <taxon>Bacillota</taxon>
        <taxon>Bacilli</taxon>
        <taxon>Bacillales</taxon>
        <taxon>Paenibacillaceae</taxon>
        <taxon>Paenibacillus</taxon>
    </lineage>
</organism>
<keyword evidence="2" id="KW-1185">Reference proteome</keyword>
<dbReference type="Proteomes" id="UP000186666">
    <property type="component" value="Unassembled WGS sequence"/>
</dbReference>
<reference evidence="1 2" key="1">
    <citation type="submission" date="2017-01" db="EMBL/GenBank/DDBJ databases">
        <authorList>
            <person name="Varghese N."/>
            <person name="Submissions S."/>
        </authorList>
    </citation>
    <scope>NUCLEOTIDE SEQUENCE [LARGE SCALE GENOMIC DNA]</scope>
    <source>
        <strain evidence="1 2">ATCC 23464</strain>
    </source>
</reference>
<gene>
    <name evidence="1" type="ORF">SAMN05421578_1334</name>
</gene>
<protein>
    <submittedName>
        <fullName evidence="1">Uncharacterized protein</fullName>
    </submittedName>
</protein>
<proteinExistence type="predicted"/>
<evidence type="ECO:0000313" key="1">
    <source>
        <dbReference type="EMBL" id="SIR68435.1"/>
    </source>
</evidence>
<accession>A0ABY1KG80</accession>
<dbReference type="EMBL" id="FTNK01000033">
    <property type="protein sequence ID" value="SIR68435.1"/>
    <property type="molecule type" value="Genomic_DNA"/>
</dbReference>